<dbReference type="AlphaFoldDB" id="A0AA38SN38"/>
<accession>A0AA38SN38</accession>
<keyword evidence="2" id="KW-1185">Reference proteome</keyword>
<proteinExistence type="predicted"/>
<name>A0AA38SN38_9ASTR</name>
<sequence>MWKLAKNEMRDNFFGMPNHISLTCDRTTQIVKFIDSNSWQLFKHVITFERLGTPHYGELYIIKSVEFHLITLVIILVYVEKLKCALMPMLDETLFHKLKCALMPMLDETLFHTHGLTICRPILNKFRVMLHRKFSRGKGMHTTYRKHYKHRGLKALGHFDWTIFDGLYDILRDFKNVTTWLSNVYYPTSPLLLNELYIFSCKFLMYEHHQHWGTLIAQMKKKLLKYF</sequence>
<protein>
    <submittedName>
        <fullName evidence="1">Uncharacterized protein</fullName>
    </submittedName>
</protein>
<dbReference type="EMBL" id="JARYMX010000006">
    <property type="protein sequence ID" value="KAJ9545745.1"/>
    <property type="molecule type" value="Genomic_DNA"/>
</dbReference>
<organism evidence="1 2">
    <name type="scientific">Centaurea solstitialis</name>
    <name type="common">yellow star-thistle</name>
    <dbReference type="NCBI Taxonomy" id="347529"/>
    <lineage>
        <taxon>Eukaryota</taxon>
        <taxon>Viridiplantae</taxon>
        <taxon>Streptophyta</taxon>
        <taxon>Embryophyta</taxon>
        <taxon>Tracheophyta</taxon>
        <taxon>Spermatophyta</taxon>
        <taxon>Magnoliopsida</taxon>
        <taxon>eudicotyledons</taxon>
        <taxon>Gunneridae</taxon>
        <taxon>Pentapetalae</taxon>
        <taxon>asterids</taxon>
        <taxon>campanulids</taxon>
        <taxon>Asterales</taxon>
        <taxon>Asteraceae</taxon>
        <taxon>Carduoideae</taxon>
        <taxon>Cardueae</taxon>
        <taxon>Centaureinae</taxon>
        <taxon>Centaurea</taxon>
    </lineage>
</organism>
<evidence type="ECO:0000313" key="2">
    <source>
        <dbReference type="Proteomes" id="UP001172457"/>
    </source>
</evidence>
<evidence type="ECO:0000313" key="1">
    <source>
        <dbReference type="EMBL" id="KAJ9545745.1"/>
    </source>
</evidence>
<gene>
    <name evidence="1" type="ORF">OSB04_025452</name>
</gene>
<comment type="caution">
    <text evidence="1">The sequence shown here is derived from an EMBL/GenBank/DDBJ whole genome shotgun (WGS) entry which is preliminary data.</text>
</comment>
<dbReference type="Proteomes" id="UP001172457">
    <property type="component" value="Chromosome 6"/>
</dbReference>
<reference evidence="1" key="1">
    <citation type="submission" date="2023-03" db="EMBL/GenBank/DDBJ databases">
        <title>Chromosome-scale reference genome and RAD-based genetic map of yellow starthistle (Centaurea solstitialis) reveal putative structural variation and QTLs associated with invader traits.</title>
        <authorList>
            <person name="Reatini B."/>
            <person name="Cang F.A."/>
            <person name="Jiang Q."/>
            <person name="Mckibben M.T.W."/>
            <person name="Barker M.S."/>
            <person name="Rieseberg L.H."/>
            <person name="Dlugosch K.M."/>
        </authorList>
    </citation>
    <scope>NUCLEOTIDE SEQUENCE</scope>
    <source>
        <strain evidence="1">CAN-66</strain>
        <tissue evidence="1">Leaf</tissue>
    </source>
</reference>